<evidence type="ECO:0000313" key="3">
    <source>
        <dbReference type="Proteomes" id="UP000483820"/>
    </source>
</evidence>
<proteinExistence type="predicted"/>
<feature type="signal peptide" evidence="1">
    <location>
        <begin position="1"/>
        <end position="24"/>
    </location>
</feature>
<dbReference type="KEGG" id="crq:GCK72_004638"/>
<feature type="chain" id="PRO_5025592893" evidence="1">
    <location>
        <begin position="25"/>
        <end position="150"/>
    </location>
</feature>
<comment type="caution">
    <text evidence="2">The sequence shown here is derived from an EMBL/GenBank/DDBJ whole genome shotgun (WGS) entry which is preliminary data.</text>
</comment>
<reference evidence="2 3" key="1">
    <citation type="submission" date="2019-12" db="EMBL/GenBank/DDBJ databases">
        <title>Chromosome-level assembly of the Caenorhabditis remanei genome.</title>
        <authorList>
            <person name="Teterina A.A."/>
            <person name="Willis J.H."/>
            <person name="Phillips P.C."/>
        </authorList>
    </citation>
    <scope>NUCLEOTIDE SEQUENCE [LARGE SCALE GENOMIC DNA]</scope>
    <source>
        <strain evidence="2 3">PX506</strain>
        <tissue evidence="2">Whole organism</tissue>
    </source>
</reference>
<evidence type="ECO:0000313" key="2">
    <source>
        <dbReference type="EMBL" id="KAF1764689.1"/>
    </source>
</evidence>
<sequence length="150" mass="17341">MRASRTSSLHWVTMHLSFCLLIFASLFGATVQKCCPYPLYDKFVYRQTNLVAEVTGWNGCDQSVFIECRGRDWDAQEATLIGNVTTRATWIENRRFVAEGVKTEVVCDTSLGLWNYKNEQQKYENFFCLWRTISNKFDAYPRDVNGVSHG</sequence>
<dbReference type="GeneID" id="9802865"/>
<dbReference type="Proteomes" id="UP000483820">
    <property type="component" value="Chromosome II"/>
</dbReference>
<dbReference type="EMBL" id="WUAV01000002">
    <property type="protein sequence ID" value="KAF1764689.1"/>
    <property type="molecule type" value="Genomic_DNA"/>
</dbReference>
<protein>
    <submittedName>
        <fullName evidence="2">Uncharacterized protein</fullName>
    </submittedName>
</protein>
<dbReference type="RefSeq" id="XP_003104299.2">
    <property type="nucleotide sequence ID" value="XM_003104251.2"/>
</dbReference>
<keyword evidence="1" id="KW-0732">Signal</keyword>
<accession>A0A6A5HCC2</accession>
<organism evidence="2 3">
    <name type="scientific">Caenorhabditis remanei</name>
    <name type="common">Caenorhabditis vulgaris</name>
    <dbReference type="NCBI Taxonomy" id="31234"/>
    <lineage>
        <taxon>Eukaryota</taxon>
        <taxon>Metazoa</taxon>
        <taxon>Ecdysozoa</taxon>
        <taxon>Nematoda</taxon>
        <taxon>Chromadorea</taxon>
        <taxon>Rhabditida</taxon>
        <taxon>Rhabditina</taxon>
        <taxon>Rhabditomorpha</taxon>
        <taxon>Rhabditoidea</taxon>
        <taxon>Rhabditidae</taxon>
        <taxon>Peloderinae</taxon>
        <taxon>Caenorhabditis</taxon>
    </lineage>
</organism>
<gene>
    <name evidence="2" type="ORF">GCK72_004638</name>
</gene>
<dbReference type="CTD" id="9802865"/>
<name>A0A6A5HCC2_CAERE</name>
<evidence type="ECO:0000256" key="1">
    <source>
        <dbReference type="SAM" id="SignalP"/>
    </source>
</evidence>
<dbReference type="AlphaFoldDB" id="A0A6A5HCC2"/>